<feature type="domain" description="Aminomethyltransferase C-terminal" evidence="1">
    <location>
        <begin position="24"/>
        <end position="99"/>
    </location>
</feature>
<organism evidence="2">
    <name type="scientific">bioreactor metagenome</name>
    <dbReference type="NCBI Taxonomy" id="1076179"/>
    <lineage>
        <taxon>unclassified sequences</taxon>
        <taxon>metagenomes</taxon>
        <taxon>ecological metagenomes</taxon>
    </lineage>
</organism>
<dbReference type="Gene3D" id="3.30.1360.120">
    <property type="entry name" value="Probable tRNA modification gtpase trme, domain 1"/>
    <property type="match status" value="1"/>
</dbReference>
<dbReference type="Pfam" id="PF08669">
    <property type="entry name" value="GCV_T_C"/>
    <property type="match status" value="1"/>
</dbReference>
<dbReference type="SUPFAM" id="SSF101790">
    <property type="entry name" value="Aminomethyltransferase beta-barrel domain"/>
    <property type="match status" value="1"/>
</dbReference>
<dbReference type="InterPro" id="IPR028896">
    <property type="entry name" value="GcvT/YgfZ/DmdA"/>
</dbReference>
<dbReference type="GO" id="GO:0005829">
    <property type="term" value="C:cytosol"/>
    <property type="evidence" value="ECO:0007669"/>
    <property type="project" value="TreeGrafter"/>
</dbReference>
<comment type="caution">
    <text evidence="2">The sequence shown here is derived from an EMBL/GenBank/DDBJ whole genome shotgun (WGS) entry which is preliminary data.</text>
</comment>
<accession>A0A645BLA4</accession>
<gene>
    <name evidence="2" type="primary">gcvT_23</name>
    <name evidence="2" type="ORF">SDC9_112960</name>
</gene>
<sequence>MFVKLDKPDFIGKAALERAQPPGRRRVGLEIRDRGIAREGCPVYAGERQVGIITSGTHCPHLGKAVAMALLETDAQEPLTVDVRGRRLAAAVVPLPFYKRDRR</sequence>
<dbReference type="GO" id="GO:0032259">
    <property type="term" value="P:methylation"/>
    <property type="evidence" value="ECO:0007669"/>
    <property type="project" value="UniProtKB-KW"/>
</dbReference>
<keyword evidence="2" id="KW-0489">Methyltransferase</keyword>
<dbReference type="PANTHER" id="PTHR43757">
    <property type="entry name" value="AMINOMETHYLTRANSFERASE"/>
    <property type="match status" value="1"/>
</dbReference>
<name>A0A645BLA4_9ZZZZ</name>
<dbReference type="GO" id="GO:0004047">
    <property type="term" value="F:aminomethyltransferase activity"/>
    <property type="evidence" value="ECO:0007669"/>
    <property type="project" value="UniProtKB-EC"/>
</dbReference>
<dbReference type="PANTHER" id="PTHR43757:SF2">
    <property type="entry name" value="AMINOMETHYLTRANSFERASE, MITOCHONDRIAL"/>
    <property type="match status" value="1"/>
</dbReference>
<dbReference type="InterPro" id="IPR029043">
    <property type="entry name" value="GcvT/YgfZ_C"/>
</dbReference>
<evidence type="ECO:0000259" key="1">
    <source>
        <dbReference type="Pfam" id="PF08669"/>
    </source>
</evidence>
<protein>
    <submittedName>
        <fullName evidence="2">Aminomethyltransferase</fullName>
        <ecNumber evidence="2">2.1.2.10</ecNumber>
    </submittedName>
</protein>
<evidence type="ECO:0000313" key="2">
    <source>
        <dbReference type="EMBL" id="MPM66056.1"/>
    </source>
</evidence>
<dbReference type="InterPro" id="IPR027266">
    <property type="entry name" value="TrmE/GcvT-like"/>
</dbReference>
<dbReference type="GO" id="GO:0008168">
    <property type="term" value="F:methyltransferase activity"/>
    <property type="evidence" value="ECO:0007669"/>
    <property type="project" value="UniProtKB-KW"/>
</dbReference>
<dbReference type="EC" id="2.1.2.10" evidence="2"/>
<keyword evidence="2" id="KW-0808">Transferase</keyword>
<dbReference type="AlphaFoldDB" id="A0A645BLA4"/>
<dbReference type="InterPro" id="IPR013977">
    <property type="entry name" value="GcvT_C"/>
</dbReference>
<reference evidence="2" key="1">
    <citation type="submission" date="2019-08" db="EMBL/GenBank/DDBJ databases">
        <authorList>
            <person name="Kucharzyk K."/>
            <person name="Murdoch R.W."/>
            <person name="Higgins S."/>
            <person name="Loffler F."/>
        </authorList>
    </citation>
    <scope>NUCLEOTIDE SEQUENCE</scope>
</reference>
<proteinExistence type="predicted"/>
<dbReference type="EMBL" id="VSSQ01020864">
    <property type="protein sequence ID" value="MPM66056.1"/>
    <property type="molecule type" value="Genomic_DNA"/>
</dbReference>